<dbReference type="PROSITE" id="PS00141">
    <property type="entry name" value="ASP_PROTEASE"/>
    <property type="match status" value="1"/>
</dbReference>
<evidence type="ECO:0000256" key="1">
    <source>
        <dbReference type="ARBA" id="ARBA00012493"/>
    </source>
</evidence>
<dbReference type="PANTHER" id="PTHR37984">
    <property type="entry name" value="PROTEIN CBG26694"/>
    <property type="match status" value="1"/>
</dbReference>
<keyword evidence="8" id="KW-0479">Metal-binding</keyword>
<feature type="domain" description="CCHC-type" evidence="10">
    <location>
        <begin position="419"/>
        <end position="433"/>
    </location>
</feature>
<evidence type="ECO:0000256" key="3">
    <source>
        <dbReference type="ARBA" id="ARBA00022695"/>
    </source>
</evidence>
<dbReference type="Gene3D" id="3.30.70.270">
    <property type="match status" value="3"/>
</dbReference>
<evidence type="ECO:0000256" key="7">
    <source>
        <dbReference type="ARBA" id="ARBA00022918"/>
    </source>
</evidence>
<keyword evidence="5" id="KW-0255">Endonuclease</keyword>
<dbReference type="CDD" id="cd01647">
    <property type="entry name" value="RT_LTR"/>
    <property type="match status" value="1"/>
</dbReference>
<dbReference type="InterPro" id="IPR041373">
    <property type="entry name" value="RT_RNaseH"/>
</dbReference>
<feature type="compositionally biased region" description="Low complexity" evidence="9">
    <location>
        <begin position="144"/>
        <end position="168"/>
    </location>
</feature>
<dbReference type="PROSITE" id="PS50158">
    <property type="entry name" value="ZF_CCHC"/>
    <property type="match status" value="1"/>
</dbReference>
<dbReference type="InterPro" id="IPR021109">
    <property type="entry name" value="Peptidase_aspartic_dom_sf"/>
</dbReference>
<name>A0ABQ4Z2S6_9ASTR</name>
<keyword evidence="2" id="KW-0808">Transferase</keyword>
<dbReference type="InterPro" id="IPR043502">
    <property type="entry name" value="DNA/RNA_pol_sf"/>
</dbReference>
<gene>
    <name evidence="11" type="ORF">Tco_0750995</name>
</gene>
<dbReference type="Pfam" id="PF08284">
    <property type="entry name" value="RVP_2"/>
    <property type="match status" value="1"/>
</dbReference>
<keyword evidence="4" id="KW-0540">Nuclease</keyword>
<evidence type="ECO:0000313" key="11">
    <source>
        <dbReference type="EMBL" id="GJS84454.1"/>
    </source>
</evidence>
<dbReference type="Pfam" id="PF00098">
    <property type="entry name" value="zf-CCHC"/>
    <property type="match status" value="1"/>
</dbReference>
<evidence type="ECO:0000256" key="5">
    <source>
        <dbReference type="ARBA" id="ARBA00022759"/>
    </source>
</evidence>
<dbReference type="InterPro" id="IPR005162">
    <property type="entry name" value="Retrotrans_gag_dom"/>
</dbReference>
<proteinExistence type="predicted"/>
<comment type="caution">
    <text evidence="11">The sequence shown here is derived from an EMBL/GenBank/DDBJ whole genome shotgun (WGS) entry which is preliminary data.</text>
</comment>
<sequence>MSPHHHKKFRMGVAIAKGCRGYYKPGIRAWVRRGSHKIRIPIDVYPCKVEERLTIKLVKGEEVLKIETTVTAKDVIRIWSPRLGVDLGTMRWKDYGVWEFGINADLMVQIQTNDNENGQPDITAIIAQQLQNTIPQIVTQVTNNVNNKNNNNNNGNNNNNNGNNNNNNGNGGNNRCSYNGFQACGPKEYDRKGGAIALTRWIEKMENVLDNIGCSENQKVKYAVSLFVNKALTWWNTQIQARGREAAIGMTWNDFKALLVEEFCPSNEMERLENEFWNHKMVGANHAAYTDRFHELAKLVPHLVTPESACIKRYVAGLAPEIRGMLKATQPTTIQDAILRAGILTDEVISCGTLSKSNEKRKAVEETDKSGGSSRDKKKAKIGAGFVAIAPPKNEFMNQYPKCTKCYTYHPKDGVCSLCFNCQRPGHFAKDCRAPFKRATPVNAFIMEFEPGTWAFNVNVNAVEVLQDPKVVTGTFSLNDNFATVLFDSGADFSFISTEFTPLLNVKYSIVNPSYVIEVADGKKVEVDRIICDCKLELGNSLFSINLIPLGHGSFDVIMGMDSLSQNKALIVCHEKVVEIPWEGSGILRVQGEHLSGLPPQTIVQVEVVSQYLVPGATPVAKSPYRLAPSKMQELSGQLQELQDKGFMRSSHSPWGAPVLFVKKKDGSFRMCIDYRELNKLTVKNRYPLPRIDDLFHQLQDKFVIVFIDDILIYSKTKEDHEVHLRLVLELLRKEKLYAKFSKCEFWLQEVHFLSHVVNQSGIHVDPDKIEVVKNWKALTTSSEIRSFLGLAGYYHRFIANFSKIAKPLTLLTQKNQKYVWGVEQEEDFQTLKNNLRDALILSLPDGVEDFVVYYDASNQGLGCVLMQRNKVIDYASRQLKIHEKNYTTHDLELGAVVFALKTWRHYLYGTKSVVYTDPKSLQHIFDQKELNMRQRRWIELFSNYKCEIRYHPGKANVVADALSKKE</sequence>
<keyword evidence="8" id="KW-0862">Zinc</keyword>
<evidence type="ECO:0000256" key="8">
    <source>
        <dbReference type="PROSITE-ProRule" id="PRU00047"/>
    </source>
</evidence>
<dbReference type="InterPro" id="IPR043128">
    <property type="entry name" value="Rev_trsase/Diguanyl_cyclase"/>
</dbReference>
<dbReference type="Gene3D" id="3.10.10.10">
    <property type="entry name" value="HIV Type 1 Reverse Transcriptase, subunit A, domain 1"/>
    <property type="match status" value="1"/>
</dbReference>
<protein>
    <recommendedName>
        <fullName evidence="1">RNA-directed DNA polymerase</fullName>
        <ecNumber evidence="1">2.7.7.49</ecNumber>
    </recommendedName>
</protein>
<accession>A0ABQ4Z2S6</accession>
<dbReference type="SUPFAM" id="SSF56672">
    <property type="entry name" value="DNA/RNA polymerases"/>
    <property type="match status" value="1"/>
</dbReference>
<keyword evidence="3" id="KW-0548">Nucleotidyltransferase</keyword>
<organism evidence="11 12">
    <name type="scientific">Tanacetum coccineum</name>
    <dbReference type="NCBI Taxonomy" id="301880"/>
    <lineage>
        <taxon>Eukaryota</taxon>
        <taxon>Viridiplantae</taxon>
        <taxon>Streptophyta</taxon>
        <taxon>Embryophyta</taxon>
        <taxon>Tracheophyta</taxon>
        <taxon>Spermatophyta</taxon>
        <taxon>Magnoliopsida</taxon>
        <taxon>eudicotyledons</taxon>
        <taxon>Gunneridae</taxon>
        <taxon>Pentapetalae</taxon>
        <taxon>asterids</taxon>
        <taxon>campanulids</taxon>
        <taxon>Asterales</taxon>
        <taxon>Asteraceae</taxon>
        <taxon>Asteroideae</taxon>
        <taxon>Anthemideae</taxon>
        <taxon>Anthemidinae</taxon>
        <taxon>Tanacetum</taxon>
    </lineage>
</organism>
<dbReference type="Gene3D" id="2.40.70.10">
    <property type="entry name" value="Acid Proteases"/>
    <property type="match status" value="1"/>
</dbReference>
<keyword evidence="6" id="KW-0378">Hydrolase</keyword>
<dbReference type="SMART" id="SM00343">
    <property type="entry name" value="ZnF_C2HC"/>
    <property type="match status" value="1"/>
</dbReference>
<evidence type="ECO:0000259" key="10">
    <source>
        <dbReference type="PROSITE" id="PS50158"/>
    </source>
</evidence>
<keyword evidence="7 11" id="KW-0695">RNA-directed DNA polymerase</keyword>
<dbReference type="CDD" id="cd09274">
    <property type="entry name" value="RNase_HI_RT_Ty3"/>
    <property type="match status" value="1"/>
</dbReference>
<dbReference type="EMBL" id="BQNB010010975">
    <property type="protein sequence ID" value="GJS84454.1"/>
    <property type="molecule type" value="Genomic_DNA"/>
</dbReference>
<evidence type="ECO:0000256" key="9">
    <source>
        <dbReference type="SAM" id="MobiDB-lite"/>
    </source>
</evidence>
<dbReference type="InterPro" id="IPR036875">
    <property type="entry name" value="Znf_CCHC_sf"/>
</dbReference>
<dbReference type="Pfam" id="PF17917">
    <property type="entry name" value="RT_RNaseH"/>
    <property type="match status" value="1"/>
</dbReference>
<evidence type="ECO:0000256" key="4">
    <source>
        <dbReference type="ARBA" id="ARBA00022722"/>
    </source>
</evidence>
<evidence type="ECO:0000313" key="12">
    <source>
        <dbReference type="Proteomes" id="UP001151760"/>
    </source>
</evidence>
<dbReference type="CDD" id="cd00303">
    <property type="entry name" value="retropepsin_like"/>
    <property type="match status" value="1"/>
</dbReference>
<dbReference type="InterPro" id="IPR000477">
    <property type="entry name" value="RT_dom"/>
</dbReference>
<dbReference type="GO" id="GO:0003964">
    <property type="term" value="F:RNA-directed DNA polymerase activity"/>
    <property type="evidence" value="ECO:0007669"/>
    <property type="project" value="UniProtKB-KW"/>
</dbReference>
<feature type="region of interest" description="Disordered" evidence="9">
    <location>
        <begin position="144"/>
        <end position="171"/>
    </location>
</feature>
<dbReference type="SUPFAM" id="SSF50630">
    <property type="entry name" value="Acid proteases"/>
    <property type="match status" value="1"/>
</dbReference>
<dbReference type="SUPFAM" id="SSF57756">
    <property type="entry name" value="Retrovirus zinc finger-like domains"/>
    <property type="match status" value="1"/>
</dbReference>
<dbReference type="PANTHER" id="PTHR37984:SF5">
    <property type="entry name" value="PROTEIN NYNRIN-LIKE"/>
    <property type="match status" value="1"/>
</dbReference>
<dbReference type="InterPro" id="IPR001878">
    <property type="entry name" value="Znf_CCHC"/>
</dbReference>
<dbReference type="InterPro" id="IPR001969">
    <property type="entry name" value="Aspartic_peptidase_AS"/>
</dbReference>
<keyword evidence="8" id="KW-0863">Zinc-finger</keyword>
<dbReference type="InterPro" id="IPR050951">
    <property type="entry name" value="Retrovirus_Pol_polyprotein"/>
</dbReference>
<dbReference type="EC" id="2.7.7.49" evidence="1"/>
<evidence type="ECO:0000256" key="2">
    <source>
        <dbReference type="ARBA" id="ARBA00022679"/>
    </source>
</evidence>
<evidence type="ECO:0000256" key="6">
    <source>
        <dbReference type="ARBA" id="ARBA00022801"/>
    </source>
</evidence>
<reference evidence="11" key="2">
    <citation type="submission" date="2022-01" db="EMBL/GenBank/DDBJ databases">
        <authorList>
            <person name="Yamashiro T."/>
            <person name="Shiraishi A."/>
            <person name="Satake H."/>
            <person name="Nakayama K."/>
        </authorList>
    </citation>
    <scope>NUCLEOTIDE SEQUENCE</scope>
</reference>
<reference evidence="11" key="1">
    <citation type="journal article" date="2022" name="Int. J. Mol. Sci.">
        <title>Draft Genome of Tanacetum Coccineum: Genomic Comparison of Closely Related Tanacetum-Family Plants.</title>
        <authorList>
            <person name="Yamashiro T."/>
            <person name="Shiraishi A."/>
            <person name="Nakayama K."/>
            <person name="Satake H."/>
        </authorList>
    </citation>
    <scope>NUCLEOTIDE SEQUENCE</scope>
</reference>
<dbReference type="Pfam" id="PF03732">
    <property type="entry name" value="Retrotrans_gag"/>
    <property type="match status" value="1"/>
</dbReference>
<dbReference type="Proteomes" id="UP001151760">
    <property type="component" value="Unassembled WGS sequence"/>
</dbReference>
<dbReference type="Pfam" id="PF00078">
    <property type="entry name" value="RVT_1"/>
    <property type="match status" value="1"/>
</dbReference>
<keyword evidence="12" id="KW-1185">Reference proteome</keyword>